<dbReference type="SUPFAM" id="SSF53335">
    <property type="entry name" value="S-adenosyl-L-methionine-dependent methyltransferases"/>
    <property type="match status" value="1"/>
</dbReference>
<keyword evidence="3" id="KW-1185">Reference proteome</keyword>
<dbReference type="Pfam" id="PF08241">
    <property type="entry name" value="Methyltransf_11"/>
    <property type="match status" value="1"/>
</dbReference>
<keyword evidence="2" id="KW-0489">Methyltransferase</keyword>
<name>A0A1H3BI55_9BACL</name>
<reference evidence="2 3" key="1">
    <citation type="submission" date="2016-10" db="EMBL/GenBank/DDBJ databases">
        <authorList>
            <person name="de Groot N.N."/>
        </authorList>
    </citation>
    <scope>NUCLEOTIDE SEQUENCE [LARGE SCALE GENOMIC DNA]</scope>
    <source>
        <strain evidence="2 3">DSM 45610</strain>
    </source>
</reference>
<dbReference type="Gene3D" id="3.40.50.150">
    <property type="entry name" value="Vaccinia Virus protein VP39"/>
    <property type="match status" value="1"/>
</dbReference>
<proteinExistence type="predicted"/>
<sequence length="235" mass="27279">MPYNLYETRFIRESDPKTDHLVFPLPKEWWSRGYEYEWAKNFAHHNETVLDAACGLSHPLKFYLAQRCKEVHACDINPGILSEQKIIQELESTLGNDQFNEKISCILKNIHFSQANITKLPYSAFHFDKIFCISVLEHLSSVQQKLALKEFAHILKPDGLIVLTFDFPTIDLNTFKEMIETEEFDFATIHSFEQPSDVLSTNMYGKLQCYRAILKKKTSTKQLLSHSIKTLKSIT</sequence>
<evidence type="ECO:0000313" key="2">
    <source>
        <dbReference type="EMBL" id="SDX41616.1"/>
    </source>
</evidence>
<dbReference type="EMBL" id="FNNQ01000017">
    <property type="protein sequence ID" value="SDX41616.1"/>
    <property type="molecule type" value="Genomic_DNA"/>
</dbReference>
<dbReference type="STRING" id="1048340.SAMN05444487_11710"/>
<dbReference type="InterPro" id="IPR013216">
    <property type="entry name" value="Methyltransf_11"/>
</dbReference>
<keyword evidence="2" id="KW-0808">Transferase</keyword>
<dbReference type="GO" id="GO:0008757">
    <property type="term" value="F:S-adenosylmethionine-dependent methyltransferase activity"/>
    <property type="evidence" value="ECO:0007669"/>
    <property type="project" value="InterPro"/>
</dbReference>
<gene>
    <name evidence="2" type="ORF">SAMN05444487_11710</name>
</gene>
<accession>A0A1H3BI55</accession>
<dbReference type="Proteomes" id="UP000198534">
    <property type="component" value="Unassembled WGS sequence"/>
</dbReference>
<dbReference type="InterPro" id="IPR029063">
    <property type="entry name" value="SAM-dependent_MTases_sf"/>
</dbReference>
<feature type="domain" description="Methyltransferase type 11" evidence="1">
    <location>
        <begin position="50"/>
        <end position="163"/>
    </location>
</feature>
<dbReference type="RefSeq" id="WP_091742400.1">
    <property type="nucleotide sequence ID" value="NZ_FNNQ01000017.1"/>
</dbReference>
<organism evidence="2 3">
    <name type="scientific">Marininema mesophilum</name>
    <dbReference type="NCBI Taxonomy" id="1048340"/>
    <lineage>
        <taxon>Bacteria</taxon>
        <taxon>Bacillati</taxon>
        <taxon>Bacillota</taxon>
        <taxon>Bacilli</taxon>
        <taxon>Bacillales</taxon>
        <taxon>Thermoactinomycetaceae</taxon>
        <taxon>Marininema</taxon>
    </lineage>
</organism>
<dbReference type="AlphaFoldDB" id="A0A1H3BI55"/>
<dbReference type="PANTHER" id="PTHR43591">
    <property type="entry name" value="METHYLTRANSFERASE"/>
    <property type="match status" value="1"/>
</dbReference>
<evidence type="ECO:0000259" key="1">
    <source>
        <dbReference type="Pfam" id="PF08241"/>
    </source>
</evidence>
<dbReference type="GO" id="GO:0032259">
    <property type="term" value="P:methylation"/>
    <property type="evidence" value="ECO:0007669"/>
    <property type="project" value="UniProtKB-KW"/>
</dbReference>
<protein>
    <submittedName>
        <fullName evidence="2">Methyltransferase domain-containing protein</fullName>
    </submittedName>
</protein>
<evidence type="ECO:0000313" key="3">
    <source>
        <dbReference type="Proteomes" id="UP000198534"/>
    </source>
</evidence>
<dbReference type="CDD" id="cd02440">
    <property type="entry name" value="AdoMet_MTases"/>
    <property type="match status" value="1"/>
</dbReference>
<dbReference type="PANTHER" id="PTHR43591:SF24">
    <property type="entry name" value="2-METHOXY-6-POLYPRENYL-1,4-BENZOQUINOL METHYLASE, MITOCHONDRIAL"/>
    <property type="match status" value="1"/>
</dbReference>